<dbReference type="EMBL" id="FNJQ01000011">
    <property type="protein sequence ID" value="SDP26440.1"/>
    <property type="molecule type" value="Genomic_DNA"/>
</dbReference>
<gene>
    <name evidence="3" type="ORF">SAMN05216366_11144</name>
</gene>
<name>A0A1H0RAL8_SELRU</name>
<evidence type="ECO:0000313" key="4">
    <source>
        <dbReference type="Proteomes" id="UP000182412"/>
    </source>
</evidence>
<dbReference type="OrthoDB" id="1666115at2"/>
<reference evidence="3 4" key="1">
    <citation type="submission" date="2016-10" db="EMBL/GenBank/DDBJ databases">
        <authorList>
            <person name="de Groot N.N."/>
        </authorList>
    </citation>
    <scope>NUCLEOTIDE SEQUENCE [LARGE SCALE GENOMIC DNA]</scope>
    <source>
        <strain evidence="3 4">S137</strain>
    </source>
</reference>
<feature type="region of interest" description="Disordered" evidence="1">
    <location>
        <begin position="131"/>
        <end position="152"/>
    </location>
</feature>
<dbReference type="AlphaFoldDB" id="A0A1H0RAL8"/>
<dbReference type="Proteomes" id="UP000182412">
    <property type="component" value="Unassembled WGS sequence"/>
</dbReference>
<protein>
    <recommendedName>
        <fullName evidence="5">DUF3887 domain-containing protein</fullName>
    </recommendedName>
</protein>
<evidence type="ECO:0000256" key="2">
    <source>
        <dbReference type="SAM" id="SignalP"/>
    </source>
</evidence>
<feature type="chain" id="PRO_5010353838" description="DUF3887 domain-containing protein" evidence="2">
    <location>
        <begin position="23"/>
        <end position="152"/>
    </location>
</feature>
<evidence type="ECO:0000313" key="3">
    <source>
        <dbReference type="EMBL" id="SDP26440.1"/>
    </source>
</evidence>
<keyword evidence="2" id="KW-0732">Signal</keyword>
<accession>A0A1H0RAL8</accession>
<feature type="compositionally biased region" description="Low complexity" evidence="1">
    <location>
        <begin position="131"/>
        <end position="141"/>
    </location>
</feature>
<evidence type="ECO:0000256" key="1">
    <source>
        <dbReference type="SAM" id="MobiDB-lite"/>
    </source>
</evidence>
<dbReference type="RefSeq" id="WP_074572061.1">
    <property type="nucleotide sequence ID" value="NZ_FNJQ01000011.1"/>
</dbReference>
<feature type="compositionally biased region" description="Basic and acidic residues" evidence="1">
    <location>
        <begin position="142"/>
        <end position="152"/>
    </location>
</feature>
<evidence type="ECO:0008006" key="5">
    <source>
        <dbReference type="Google" id="ProtNLM"/>
    </source>
</evidence>
<proteinExistence type="predicted"/>
<feature type="signal peptide" evidence="2">
    <location>
        <begin position="1"/>
        <end position="22"/>
    </location>
</feature>
<sequence>MKKKVVALVLGAMMSFSAMAMAATPEAEMMSAQQAKVAAWTDVMLVKNKPTDALKLMSSEAQKEITAKKITDVSKEMAKNLGKFKGARFVSWTVLDQCQMMYLMSFEKEPIVRCVFIFDQKGNMLNFALQPIKQKQQAPQKPQDKAKPAPKK</sequence>
<organism evidence="3 4">
    <name type="scientific">Selenomonas ruminantium</name>
    <dbReference type="NCBI Taxonomy" id="971"/>
    <lineage>
        <taxon>Bacteria</taxon>
        <taxon>Bacillati</taxon>
        <taxon>Bacillota</taxon>
        <taxon>Negativicutes</taxon>
        <taxon>Selenomonadales</taxon>
        <taxon>Selenomonadaceae</taxon>
        <taxon>Selenomonas</taxon>
    </lineage>
</organism>